<feature type="compositionally biased region" description="Basic and acidic residues" evidence="1">
    <location>
        <begin position="7"/>
        <end position="18"/>
    </location>
</feature>
<organism evidence="2 3">
    <name type="scientific">Noviherbaspirillum autotrophicum</name>
    <dbReference type="NCBI Taxonomy" id="709839"/>
    <lineage>
        <taxon>Bacteria</taxon>
        <taxon>Pseudomonadati</taxon>
        <taxon>Pseudomonadota</taxon>
        <taxon>Betaproteobacteria</taxon>
        <taxon>Burkholderiales</taxon>
        <taxon>Oxalobacteraceae</taxon>
        <taxon>Noviherbaspirillum</taxon>
    </lineage>
</organism>
<comment type="caution">
    <text evidence="2">The sequence shown here is derived from an EMBL/GenBank/DDBJ whole genome shotgun (WGS) entry which is preliminary data.</text>
</comment>
<dbReference type="Proteomes" id="UP000031572">
    <property type="component" value="Unassembled WGS sequence"/>
</dbReference>
<accession>A0A0C2BR82</accession>
<dbReference type="OrthoDB" id="8777914at2"/>
<feature type="compositionally biased region" description="Basic and acidic residues" evidence="1">
    <location>
        <begin position="52"/>
        <end position="68"/>
    </location>
</feature>
<sequence>MATSTLDPDHSPERDRQLGKGHGTSALGPSDISDSGSDVQGGLRWSDEADIGLDKGTYEDPDSGRRDMTAGPDIGDAELDSDSDSSGTGERATAGRDSDIEMGSDIDTDHIETIGPDEEPDVERSEHPQGTPRQPAGRPQQRR</sequence>
<proteinExistence type="predicted"/>
<name>A0A0C2BR82_9BURK</name>
<feature type="region of interest" description="Disordered" evidence="1">
    <location>
        <begin position="1"/>
        <end position="143"/>
    </location>
</feature>
<dbReference type="AlphaFoldDB" id="A0A0C2BR82"/>
<evidence type="ECO:0000256" key="1">
    <source>
        <dbReference type="SAM" id="MobiDB-lite"/>
    </source>
</evidence>
<protein>
    <recommendedName>
        <fullName evidence="4">Chemotaxis protein</fullName>
    </recommendedName>
</protein>
<evidence type="ECO:0008006" key="4">
    <source>
        <dbReference type="Google" id="ProtNLM"/>
    </source>
</evidence>
<evidence type="ECO:0000313" key="2">
    <source>
        <dbReference type="EMBL" id="KIF80581.1"/>
    </source>
</evidence>
<gene>
    <name evidence="2" type="ORF">TSA66_06740</name>
</gene>
<dbReference type="EMBL" id="JWJG01000028">
    <property type="protein sequence ID" value="KIF80581.1"/>
    <property type="molecule type" value="Genomic_DNA"/>
</dbReference>
<feature type="compositionally biased region" description="Low complexity" evidence="1">
    <location>
        <begin position="128"/>
        <end position="143"/>
    </location>
</feature>
<keyword evidence="3" id="KW-1185">Reference proteome</keyword>
<reference evidence="2 3" key="1">
    <citation type="submission" date="2014-12" db="EMBL/GenBank/DDBJ databases">
        <title>Denitrispirillum autotrophicum gen. nov., sp. nov., Denitrifying, Facultatively Autotrophic Bacteria Isolated from Rice Paddy Soil.</title>
        <authorList>
            <person name="Ishii S."/>
            <person name="Ashida N."/>
            <person name="Ohno H."/>
            <person name="Otsuka S."/>
            <person name="Yokota A."/>
            <person name="Senoo K."/>
        </authorList>
    </citation>
    <scope>NUCLEOTIDE SEQUENCE [LARGE SCALE GENOMIC DNA]</scope>
    <source>
        <strain evidence="2 3">TSA66</strain>
    </source>
</reference>
<dbReference type="RefSeq" id="WP_040039485.1">
    <property type="nucleotide sequence ID" value="NZ_JWJG01000028.1"/>
</dbReference>
<evidence type="ECO:0000313" key="3">
    <source>
        <dbReference type="Proteomes" id="UP000031572"/>
    </source>
</evidence>